<organism evidence="6 7">
    <name type="scientific">Rubinisphaera brasiliensis (strain ATCC 49424 / DSM 5305 / JCM 21570 / IAM 15109 / NBRC 103401 / IFAM 1448)</name>
    <name type="common">Planctomyces brasiliensis</name>
    <dbReference type="NCBI Taxonomy" id="756272"/>
    <lineage>
        <taxon>Bacteria</taxon>
        <taxon>Pseudomonadati</taxon>
        <taxon>Planctomycetota</taxon>
        <taxon>Planctomycetia</taxon>
        <taxon>Planctomycetales</taxon>
        <taxon>Planctomycetaceae</taxon>
        <taxon>Rubinisphaera</taxon>
    </lineage>
</organism>
<keyword evidence="3" id="KW-0238">DNA-binding</keyword>
<evidence type="ECO:0000313" key="6">
    <source>
        <dbReference type="EMBL" id="ADY61674.1"/>
    </source>
</evidence>
<gene>
    <name evidence="6" type="ordered locus">Plabr_4097</name>
</gene>
<feature type="compositionally biased region" description="Low complexity" evidence="4">
    <location>
        <begin position="205"/>
        <end position="219"/>
    </location>
</feature>
<protein>
    <submittedName>
        <fullName evidence="6">Resolvase helix-turn-helix domain protein</fullName>
    </submittedName>
</protein>
<evidence type="ECO:0000256" key="2">
    <source>
        <dbReference type="ARBA" id="ARBA00023172"/>
    </source>
</evidence>
<dbReference type="InterPro" id="IPR013762">
    <property type="entry name" value="Integrase-like_cat_sf"/>
</dbReference>
<dbReference type="Gene3D" id="1.10.443.10">
    <property type="entry name" value="Intergrase catalytic core"/>
    <property type="match status" value="1"/>
</dbReference>
<keyword evidence="7" id="KW-1185">Reference proteome</keyword>
<name>F0SHB9_RUBBR</name>
<dbReference type="AlphaFoldDB" id="F0SHB9"/>
<dbReference type="GO" id="GO:0000150">
    <property type="term" value="F:DNA strand exchange activity"/>
    <property type="evidence" value="ECO:0007669"/>
    <property type="project" value="InterPro"/>
</dbReference>
<dbReference type="OrthoDB" id="210132at2"/>
<feature type="region of interest" description="Disordered" evidence="4">
    <location>
        <begin position="201"/>
        <end position="225"/>
    </location>
</feature>
<dbReference type="PROSITE" id="PS51900">
    <property type="entry name" value="CB"/>
    <property type="match status" value="1"/>
</dbReference>
<accession>F0SHB9</accession>
<proteinExistence type="predicted"/>
<evidence type="ECO:0000313" key="7">
    <source>
        <dbReference type="Proteomes" id="UP000006860"/>
    </source>
</evidence>
<dbReference type="InterPro" id="IPR006120">
    <property type="entry name" value="Resolvase_HTH_dom"/>
</dbReference>
<reference evidence="7" key="1">
    <citation type="submission" date="2011-02" db="EMBL/GenBank/DDBJ databases">
        <title>The complete genome of Planctomyces brasiliensis DSM 5305.</title>
        <authorList>
            <person name="Lucas S."/>
            <person name="Copeland A."/>
            <person name="Lapidus A."/>
            <person name="Bruce D."/>
            <person name="Goodwin L."/>
            <person name="Pitluck S."/>
            <person name="Kyrpides N."/>
            <person name="Mavromatis K."/>
            <person name="Pagani I."/>
            <person name="Ivanova N."/>
            <person name="Ovchinnikova G."/>
            <person name="Lu M."/>
            <person name="Detter J.C."/>
            <person name="Han C."/>
            <person name="Land M."/>
            <person name="Hauser L."/>
            <person name="Markowitz V."/>
            <person name="Cheng J.-F."/>
            <person name="Hugenholtz P."/>
            <person name="Woyke T."/>
            <person name="Wu D."/>
            <person name="Tindall B."/>
            <person name="Pomrenke H.G."/>
            <person name="Brambilla E."/>
            <person name="Klenk H.-P."/>
            <person name="Eisen J.A."/>
        </authorList>
    </citation>
    <scope>NUCLEOTIDE SEQUENCE [LARGE SCALE GENOMIC DNA]</scope>
    <source>
        <strain evidence="7">ATCC 49424 / DSM 5305 / JCM 21570 / NBRC 103401 / IFAM 1448</strain>
    </source>
</reference>
<dbReference type="EMBL" id="CP002546">
    <property type="protein sequence ID" value="ADY61674.1"/>
    <property type="molecule type" value="Genomic_DNA"/>
</dbReference>
<dbReference type="HOGENOM" id="CLU_518628_0_0_0"/>
<dbReference type="eggNOG" id="ENOG502Z961">
    <property type="taxonomic scope" value="Bacteria"/>
</dbReference>
<dbReference type="Proteomes" id="UP000006860">
    <property type="component" value="Chromosome"/>
</dbReference>
<dbReference type="KEGG" id="pbs:Plabr_4097"/>
<evidence type="ECO:0000256" key="3">
    <source>
        <dbReference type="PROSITE-ProRule" id="PRU01248"/>
    </source>
</evidence>
<evidence type="ECO:0000256" key="4">
    <source>
        <dbReference type="SAM" id="MobiDB-lite"/>
    </source>
</evidence>
<sequence length="641" mass="72936">MPSRRRQTWKPDRRGYYTRQLGWKLSGTGKLQQHKFILGTDRREAEKRDQKLQELWDIFASTRSEPRPLWTDDLLHIASQIAKGATSVPVPRQGQSSPAGYAERIERLQSRYPVVHFTPEDEAAYALGRSMLAEFRALPVSDKAMINFSQMMANISVREREAMRRAESVLAEVGLSLGGLPRPVPTEKMSQPHLFGVLRPCDAVPPQTTSSSRSKSQRSGAKPIVTPPATIHRAFQAYQEHLRTEYHRPEIQQVSAWGQTQIRQVETLAKHHLDIPLSTLDADTVSEMVGYWRRRPNKWGTEQLMTSKSAGNYLGTLKRFLNWLHTTSKFDWKKPVALSDLDTRVRRLPSDYARRSLEQVDTFTLDELKLLMRYGQPIDRLLLLLGLNCGFGAAEVASLLVGEIRIRQAHTAREQEILGFNSTNEDSFIKRIRRKSGVYGEHILFPQTVQAVEWAIQQRRTFPEFGPEARLLLNQHGHAFDKPTRTGNANQSIPNHWKRLLTRIRKDDGVIRELSFGKLRKTASDLIRRFSDGEIAAVFDCHGKPVGSDNLSDVYTNRPFGKVFRAIRDVQTYLSPVFAEAGENPFAEQPQAYTKRSTVDRMTELHEAGVPARAIAKEVGVSLATVKRHVARRVTSRNAQR</sequence>
<dbReference type="InterPro" id="IPR044068">
    <property type="entry name" value="CB"/>
</dbReference>
<dbReference type="GO" id="GO:0015074">
    <property type="term" value="P:DNA integration"/>
    <property type="evidence" value="ECO:0007669"/>
    <property type="project" value="UniProtKB-KW"/>
</dbReference>
<keyword evidence="2" id="KW-0233">DNA recombination</keyword>
<evidence type="ECO:0000259" key="5">
    <source>
        <dbReference type="PROSITE" id="PS51900"/>
    </source>
</evidence>
<dbReference type="GO" id="GO:0003677">
    <property type="term" value="F:DNA binding"/>
    <property type="evidence" value="ECO:0007669"/>
    <property type="project" value="UniProtKB-UniRule"/>
</dbReference>
<dbReference type="Pfam" id="PF02796">
    <property type="entry name" value="HTH_7"/>
    <property type="match status" value="1"/>
</dbReference>
<feature type="domain" description="Core-binding (CB)" evidence="5">
    <location>
        <begin position="229"/>
        <end position="325"/>
    </location>
</feature>
<dbReference type="SUPFAM" id="SSF56349">
    <property type="entry name" value="DNA breaking-rejoining enzymes"/>
    <property type="match status" value="1"/>
</dbReference>
<evidence type="ECO:0000256" key="1">
    <source>
        <dbReference type="ARBA" id="ARBA00022908"/>
    </source>
</evidence>
<dbReference type="InterPro" id="IPR011010">
    <property type="entry name" value="DNA_brk_join_enz"/>
</dbReference>
<keyword evidence="1" id="KW-0229">DNA integration</keyword>